<feature type="transmembrane region" description="Helical" evidence="1">
    <location>
        <begin position="64"/>
        <end position="86"/>
    </location>
</feature>
<comment type="caution">
    <text evidence="2">The sequence shown here is derived from an EMBL/GenBank/DDBJ whole genome shotgun (WGS) entry which is preliminary data.</text>
</comment>
<feature type="transmembrane region" description="Helical" evidence="1">
    <location>
        <begin position="35"/>
        <end position="58"/>
    </location>
</feature>
<organism evidence="2 3">
    <name type="scientific">Hymenobacter endophyticus</name>
    <dbReference type="NCBI Taxonomy" id="3076335"/>
    <lineage>
        <taxon>Bacteria</taxon>
        <taxon>Pseudomonadati</taxon>
        <taxon>Bacteroidota</taxon>
        <taxon>Cytophagia</taxon>
        <taxon>Cytophagales</taxon>
        <taxon>Hymenobacteraceae</taxon>
        <taxon>Hymenobacter</taxon>
    </lineage>
</organism>
<protein>
    <submittedName>
        <fullName evidence="2">Uncharacterized protein</fullName>
    </submittedName>
</protein>
<proteinExistence type="predicted"/>
<dbReference type="EMBL" id="JAWDJT010000004">
    <property type="protein sequence ID" value="MDU0370430.1"/>
    <property type="molecule type" value="Genomic_DNA"/>
</dbReference>
<evidence type="ECO:0000313" key="2">
    <source>
        <dbReference type="EMBL" id="MDU0370430.1"/>
    </source>
</evidence>
<sequence length="121" mass="13774">MLIPIFIYIVVPIVCLCLHLFLCQWMQKQAIDPPFWALLLVMISYGGWLIILLTGLFWQWSGMASLGLFYLLFVAPFLMLGTAVSIARQQQLSVYHRWVFRASAGYIPIVGVVVLITLLGR</sequence>
<reference evidence="2 3" key="1">
    <citation type="submission" date="2023-10" db="EMBL/GenBank/DDBJ databases">
        <title>Hymenobacter endophyticus sp. nov., an isolate from the leaf tissues of wheat.</title>
        <authorList>
            <person name="Dai Y."/>
        </authorList>
    </citation>
    <scope>NUCLEOTIDE SEQUENCE [LARGE SCALE GENOMIC DNA]</scope>
    <source>
        <strain evidence="2 3">ZK17L-C2</strain>
    </source>
</reference>
<feature type="transmembrane region" description="Helical" evidence="1">
    <location>
        <begin position="6"/>
        <end position="23"/>
    </location>
</feature>
<feature type="transmembrane region" description="Helical" evidence="1">
    <location>
        <begin position="98"/>
        <end position="119"/>
    </location>
</feature>
<accession>A0ABU3TGG6</accession>
<keyword evidence="1" id="KW-1133">Transmembrane helix</keyword>
<name>A0ABU3TGG6_9BACT</name>
<dbReference type="Proteomes" id="UP001250698">
    <property type="component" value="Unassembled WGS sequence"/>
</dbReference>
<keyword evidence="3" id="KW-1185">Reference proteome</keyword>
<evidence type="ECO:0000256" key="1">
    <source>
        <dbReference type="SAM" id="Phobius"/>
    </source>
</evidence>
<gene>
    <name evidence="2" type="ORF">ROI90_08510</name>
</gene>
<keyword evidence="1" id="KW-0472">Membrane</keyword>
<evidence type="ECO:0000313" key="3">
    <source>
        <dbReference type="Proteomes" id="UP001250698"/>
    </source>
</evidence>
<dbReference type="RefSeq" id="WP_315997911.1">
    <property type="nucleotide sequence ID" value="NZ_JAWDJT010000004.1"/>
</dbReference>
<keyword evidence="1" id="KW-0812">Transmembrane</keyword>